<evidence type="ECO:0000313" key="1">
    <source>
        <dbReference type="EMBL" id="CAG8779243.1"/>
    </source>
</evidence>
<accession>A0A9N9JHD9</accession>
<organism evidence="1 2">
    <name type="scientific">Acaulospora morrowiae</name>
    <dbReference type="NCBI Taxonomy" id="94023"/>
    <lineage>
        <taxon>Eukaryota</taxon>
        <taxon>Fungi</taxon>
        <taxon>Fungi incertae sedis</taxon>
        <taxon>Mucoromycota</taxon>
        <taxon>Glomeromycotina</taxon>
        <taxon>Glomeromycetes</taxon>
        <taxon>Diversisporales</taxon>
        <taxon>Acaulosporaceae</taxon>
        <taxon>Acaulospora</taxon>
    </lineage>
</organism>
<dbReference type="EMBL" id="CAJVPV010051381">
    <property type="protein sequence ID" value="CAG8779243.1"/>
    <property type="molecule type" value="Genomic_DNA"/>
</dbReference>
<feature type="non-terminal residue" evidence="1">
    <location>
        <position position="1"/>
    </location>
</feature>
<name>A0A9N9JHD9_9GLOM</name>
<comment type="caution">
    <text evidence="1">The sequence shown here is derived from an EMBL/GenBank/DDBJ whole genome shotgun (WGS) entry which is preliminary data.</text>
</comment>
<dbReference type="Proteomes" id="UP000789342">
    <property type="component" value="Unassembled WGS sequence"/>
</dbReference>
<protein>
    <submittedName>
        <fullName evidence="1">17558_t:CDS:1</fullName>
    </submittedName>
</protein>
<dbReference type="AlphaFoldDB" id="A0A9N9JHD9"/>
<proteinExistence type="predicted"/>
<reference evidence="1" key="1">
    <citation type="submission" date="2021-06" db="EMBL/GenBank/DDBJ databases">
        <authorList>
            <person name="Kallberg Y."/>
            <person name="Tangrot J."/>
            <person name="Rosling A."/>
        </authorList>
    </citation>
    <scope>NUCLEOTIDE SEQUENCE</scope>
    <source>
        <strain evidence="1">CL551</strain>
    </source>
</reference>
<keyword evidence="2" id="KW-1185">Reference proteome</keyword>
<gene>
    <name evidence="1" type="ORF">AMORRO_LOCUS17184</name>
</gene>
<sequence length="44" mass="5237">PANTNPRPKAEFEETWGGHWLVHWSYARKIESAVSALFRRDRIR</sequence>
<evidence type="ECO:0000313" key="2">
    <source>
        <dbReference type="Proteomes" id="UP000789342"/>
    </source>
</evidence>